<gene>
    <name evidence="2" type="ORF">BS47DRAFT_141273</name>
</gene>
<dbReference type="Proteomes" id="UP000886523">
    <property type="component" value="Unassembled WGS sequence"/>
</dbReference>
<evidence type="ECO:0000313" key="2">
    <source>
        <dbReference type="EMBL" id="KAF9509663.1"/>
    </source>
</evidence>
<name>A0A9P6DSM8_9AGAM</name>
<keyword evidence="1" id="KW-0732">Signal</keyword>
<accession>A0A9P6DSM8</accession>
<feature type="chain" id="PRO_5040219647" evidence="1">
    <location>
        <begin position="22"/>
        <end position="90"/>
    </location>
</feature>
<dbReference type="EMBL" id="MU129031">
    <property type="protein sequence ID" value="KAF9509663.1"/>
    <property type="molecule type" value="Genomic_DNA"/>
</dbReference>
<evidence type="ECO:0000256" key="1">
    <source>
        <dbReference type="SAM" id="SignalP"/>
    </source>
</evidence>
<evidence type="ECO:0000313" key="3">
    <source>
        <dbReference type="Proteomes" id="UP000886523"/>
    </source>
</evidence>
<proteinExistence type="predicted"/>
<protein>
    <submittedName>
        <fullName evidence="2">Uncharacterized protein</fullName>
    </submittedName>
</protein>
<feature type="signal peptide" evidence="1">
    <location>
        <begin position="1"/>
        <end position="21"/>
    </location>
</feature>
<sequence>MCGPSLIHCLVLLTLQPDVSLDLLHLNALSLYDTSLDDINNQESGCESGSPQCNAQVQADISLSDMNNVGTCKLRSLLIQCGATGQYILW</sequence>
<reference evidence="2" key="1">
    <citation type="journal article" date="2020" name="Nat. Commun.">
        <title>Large-scale genome sequencing of mycorrhizal fungi provides insights into the early evolution of symbiotic traits.</title>
        <authorList>
            <person name="Miyauchi S."/>
            <person name="Kiss E."/>
            <person name="Kuo A."/>
            <person name="Drula E."/>
            <person name="Kohler A."/>
            <person name="Sanchez-Garcia M."/>
            <person name="Morin E."/>
            <person name="Andreopoulos B."/>
            <person name="Barry K.W."/>
            <person name="Bonito G."/>
            <person name="Buee M."/>
            <person name="Carver A."/>
            <person name="Chen C."/>
            <person name="Cichocki N."/>
            <person name="Clum A."/>
            <person name="Culley D."/>
            <person name="Crous P.W."/>
            <person name="Fauchery L."/>
            <person name="Girlanda M."/>
            <person name="Hayes R.D."/>
            <person name="Keri Z."/>
            <person name="LaButti K."/>
            <person name="Lipzen A."/>
            <person name="Lombard V."/>
            <person name="Magnuson J."/>
            <person name="Maillard F."/>
            <person name="Murat C."/>
            <person name="Nolan M."/>
            <person name="Ohm R.A."/>
            <person name="Pangilinan J."/>
            <person name="Pereira M.F."/>
            <person name="Perotto S."/>
            <person name="Peter M."/>
            <person name="Pfister S."/>
            <person name="Riley R."/>
            <person name="Sitrit Y."/>
            <person name="Stielow J.B."/>
            <person name="Szollosi G."/>
            <person name="Zifcakova L."/>
            <person name="Stursova M."/>
            <person name="Spatafora J.W."/>
            <person name="Tedersoo L."/>
            <person name="Vaario L.M."/>
            <person name="Yamada A."/>
            <person name="Yan M."/>
            <person name="Wang P."/>
            <person name="Xu J."/>
            <person name="Bruns T."/>
            <person name="Baldrian P."/>
            <person name="Vilgalys R."/>
            <person name="Dunand C."/>
            <person name="Henrissat B."/>
            <person name="Grigoriev I.V."/>
            <person name="Hibbett D."/>
            <person name="Nagy L.G."/>
            <person name="Martin F.M."/>
        </authorList>
    </citation>
    <scope>NUCLEOTIDE SEQUENCE</scope>
    <source>
        <strain evidence="2">UP504</strain>
    </source>
</reference>
<comment type="caution">
    <text evidence="2">The sequence shown here is derived from an EMBL/GenBank/DDBJ whole genome shotgun (WGS) entry which is preliminary data.</text>
</comment>
<keyword evidence="3" id="KW-1185">Reference proteome</keyword>
<organism evidence="2 3">
    <name type="scientific">Hydnum rufescens UP504</name>
    <dbReference type="NCBI Taxonomy" id="1448309"/>
    <lineage>
        <taxon>Eukaryota</taxon>
        <taxon>Fungi</taxon>
        <taxon>Dikarya</taxon>
        <taxon>Basidiomycota</taxon>
        <taxon>Agaricomycotina</taxon>
        <taxon>Agaricomycetes</taxon>
        <taxon>Cantharellales</taxon>
        <taxon>Hydnaceae</taxon>
        <taxon>Hydnum</taxon>
    </lineage>
</organism>
<dbReference type="AlphaFoldDB" id="A0A9P6DSM8"/>